<dbReference type="EMBL" id="JX684081">
    <property type="protein sequence ID" value="AGF93092.1"/>
    <property type="molecule type" value="Genomic_DNA"/>
</dbReference>
<evidence type="ECO:0000256" key="2">
    <source>
        <dbReference type="ARBA" id="ARBA00022448"/>
    </source>
</evidence>
<organism evidence="10">
    <name type="scientific">uncultured organism</name>
    <dbReference type="NCBI Taxonomy" id="155900"/>
    <lineage>
        <taxon>unclassified sequences</taxon>
        <taxon>environmental samples</taxon>
    </lineage>
</organism>
<keyword evidence="7 9" id="KW-0472">Membrane</keyword>
<keyword evidence="6 9" id="KW-1133">Transmembrane helix</keyword>
<dbReference type="GO" id="GO:0006865">
    <property type="term" value="P:amino acid transport"/>
    <property type="evidence" value="ECO:0007669"/>
    <property type="project" value="UniProtKB-KW"/>
</dbReference>
<dbReference type="AlphaFoldDB" id="M1Q1H3"/>
<feature type="transmembrane region" description="Helical" evidence="9">
    <location>
        <begin position="6"/>
        <end position="26"/>
    </location>
</feature>
<feature type="transmembrane region" description="Helical" evidence="9">
    <location>
        <begin position="74"/>
        <end position="103"/>
    </location>
</feature>
<evidence type="ECO:0000256" key="3">
    <source>
        <dbReference type="ARBA" id="ARBA00022475"/>
    </source>
</evidence>
<feature type="transmembrane region" description="Helical" evidence="9">
    <location>
        <begin position="38"/>
        <end position="54"/>
    </location>
</feature>
<comment type="similarity">
    <text evidence="8">Belongs to the binding-protein-dependent transport system permease family. LivHM subfamily.</text>
</comment>
<evidence type="ECO:0000256" key="6">
    <source>
        <dbReference type="ARBA" id="ARBA00022989"/>
    </source>
</evidence>
<feature type="non-terminal residue" evidence="10">
    <location>
        <position position="1"/>
    </location>
</feature>
<sequence>YDWNTFYGLIAGGVLIAILGTVIQVGILRKRLGDEMDIILMTIGIMYIIHYLAVEHWGRHPLPAAKMAFLRGSITIAGFNLITYRLFVIIIGLLMAIAVKIFLDRTDVGLIVRAGIDDEGMTEAMGADIQKIFTLVFAIGCAMVGLGGAAVFGWKGAYTNIGLEYLFFAFAIVVIGGLGSFKGSFYAALLAGFGESLAMYYAPELVGAPLFILMIVVLVLKPEGLGRIGGS</sequence>
<evidence type="ECO:0000256" key="5">
    <source>
        <dbReference type="ARBA" id="ARBA00022970"/>
    </source>
</evidence>
<comment type="subcellular location">
    <subcellularLocation>
        <location evidence="1">Cell membrane</location>
        <topology evidence="1">Multi-pass membrane protein</topology>
    </subcellularLocation>
</comment>
<evidence type="ECO:0000256" key="1">
    <source>
        <dbReference type="ARBA" id="ARBA00004651"/>
    </source>
</evidence>
<evidence type="ECO:0000256" key="9">
    <source>
        <dbReference type="SAM" id="Phobius"/>
    </source>
</evidence>
<keyword evidence="5" id="KW-0029">Amino-acid transport</keyword>
<keyword evidence="2" id="KW-0813">Transport</keyword>
<keyword evidence="4 9" id="KW-0812">Transmembrane</keyword>
<dbReference type="InterPro" id="IPR052157">
    <property type="entry name" value="BCAA_transport_permease"/>
</dbReference>
<dbReference type="InterPro" id="IPR001851">
    <property type="entry name" value="ABC_transp_permease"/>
</dbReference>
<evidence type="ECO:0000256" key="4">
    <source>
        <dbReference type="ARBA" id="ARBA00022692"/>
    </source>
</evidence>
<dbReference type="Pfam" id="PF02653">
    <property type="entry name" value="BPD_transp_2"/>
    <property type="match status" value="1"/>
</dbReference>
<feature type="transmembrane region" description="Helical" evidence="9">
    <location>
        <begin position="166"/>
        <end position="189"/>
    </location>
</feature>
<proteinExistence type="inferred from homology"/>
<reference evidence="10" key="1">
    <citation type="journal article" date="2013" name="Syst. Appl. Microbiol.">
        <title>New insights into the archaeal diversity of a hypersaline microbial mat obtained by a metagenomic approach.</title>
        <authorList>
            <person name="Lopez-Lopez A."/>
            <person name="Richter M."/>
            <person name="Pena A."/>
            <person name="Tamames J."/>
            <person name="Rossello-Mora R."/>
        </authorList>
    </citation>
    <scope>NUCLEOTIDE SEQUENCE</scope>
</reference>
<keyword evidence="3" id="KW-1003">Cell membrane</keyword>
<dbReference type="PANTHER" id="PTHR11795:SF442">
    <property type="entry name" value="ABC TRANSPORTER ATP-BINDING PROTEIN"/>
    <property type="match status" value="1"/>
</dbReference>
<protein>
    <submittedName>
        <fullName evidence="10">Branched-chain amino acid ABC transporter, permease protein</fullName>
    </submittedName>
</protein>
<dbReference type="PANTHER" id="PTHR11795">
    <property type="entry name" value="BRANCHED-CHAIN AMINO ACID TRANSPORT SYSTEM PERMEASE PROTEIN LIVH"/>
    <property type="match status" value="1"/>
</dbReference>
<feature type="transmembrane region" description="Helical" evidence="9">
    <location>
        <begin position="132"/>
        <end position="154"/>
    </location>
</feature>
<evidence type="ECO:0000256" key="8">
    <source>
        <dbReference type="ARBA" id="ARBA00037998"/>
    </source>
</evidence>
<accession>M1Q1H3</accession>
<gene>
    <name evidence="10" type="ORF">FLSS-9_0024</name>
</gene>
<evidence type="ECO:0000313" key="10">
    <source>
        <dbReference type="EMBL" id="AGF93092.1"/>
    </source>
</evidence>
<name>M1Q1H3_9ZZZZ</name>
<feature type="transmembrane region" description="Helical" evidence="9">
    <location>
        <begin position="201"/>
        <end position="220"/>
    </location>
</feature>
<dbReference type="CDD" id="cd06582">
    <property type="entry name" value="TM_PBP1_LivH_like"/>
    <property type="match status" value="1"/>
</dbReference>
<dbReference type="GO" id="GO:0005886">
    <property type="term" value="C:plasma membrane"/>
    <property type="evidence" value="ECO:0007669"/>
    <property type="project" value="UniProtKB-SubCell"/>
</dbReference>
<dbReference type="GO" id="GO:0022857">
    <property type="term" value="F:transmembrane transporter activity"/>
    <property type="evidence" value="ECO:0007669"/>
    <property type="project" value="InterPro"/>
</dbReference>
<evidence type="ECO:0000256" key="7">
    <source>
        <dbReference type="ARBA" id="ARBA00023136"/>
    </source>
</evidence>